<dbReference type="VEuPathDB" id="PlasmoDB:PVX_070190"/>
<sequence length="182" mass="20521">SREYEVHQAAIVTQDGQRDDILTNPHIETRGNLELSATENSRISREKGRLYNSSVYQQEDNFYPSKIPIDSQLNADNTISEEGIMGTMKNAISGFMNEVEPAPILGVSGGMGALFLLFKLGHSLEEEEELIIESPVLSMDNLQEDLQDMMIFMKEVLDQVQLIYLTGLNWNNILVHQSMSIE</sequence>
<dbReference type="Proteomes" id="UP000008333">
    <property type="component" value="Unassembled WGS sequence"/>
</dbReference>
<accession>A5KDB1</accession>
<name>A5KDB1_PLAVS</name>
<dbReference type="InParanoid" id="A5KDB1"/>
<gene>
    <name evidence="1" type="ORF">PVX_070190</name>
</gene>
<evidence type="ECO:0000313" key="2">
    <source>
        <dbReference type="Proteomes" id="UP000008333"/>
    </source>
</evidence>
<proteinExistence type="predicted"/>
<dbReference type="AlphaFoldDB" id="A5KDB1"/>
<dbReference type="RefSeq" id="XP_001612451.1">
    <property type="nucleotide sequence ID" value="XM_001612401.1"/>
</dbReference>
<evidence type="ECO:0000313" key="1">
    <source>
        <dbReference type="EMBL" id="EDL42658.1"/>
    </source>
</evidence>
<dbReference type="EMBL" id="AAKM01000330">
    <property type="protein sequence ID" value="EDL42658.1"/>
    <property type="molecule type" value="Genomic_DNA"/>
</dbReference>
<dbReference type="KEGG" id="pvx:PVX_070190"/>
<keyword evidence="2" id="KW-1185">Reference proteome</keyword>
<comment type="caution">
    <text evidence="1">The sequence shown here is derived from an EMBL/GenBank/DDBJ whole genome shotgun (WGS) entry which is preliminary data.</text>
</comment>
<feature type="non-terminal residue" evidence="1">
    <location>
        <position position="1"/>
    </location>
</feature>
<reference evidence="1 2" key="1">
    <citation type="journal article" date="2008" name="Nature">
        <title>Comparative genomics of the neglected human malaria parasite Plasmodium vivax.</title>
        <authorList>
            <person name="Carlton J.M."/>
            <person name="Adams J.H."/>
            <person name="Silva J.C."/>
            <person name="Bidwell S.L."/>
            <person name="Lorenzi H."/>
            <person name="Caler E."/>
            <person name="Crabtree J."/>
            <person name="Angiuoli S.V."/>
            <person name="Merino E.F."/>
            <person name="Amedeo P."/>
            <person name="Cheng Q."/>
            <person name="Coulson R.M."/>
            <person name="Crabb B.S."/>
            <person name="Del Portillo H.A."/>
            <person name="Essien K."/>
            <person name="Feldblyum T.V."/>
            <person name="Fernandez-Becerra C."/>
            <person name="Gilson P.R."/>
            <person name="Gueye A.H."/>
            <person name="Guo X."/>
            <person name="Kang'a S."/>
            <person name="Kooij T.W."/>
            <person name="Korsinczky M."/>
            <person name="Meyer E.V."/>
            <person name="Nene V."/>
            <person name="Paulsen I."/>
            <person name="White O."/>
            <person name="Ralph S.A."/>
            <person name="Ren Q."/>
            <person name="Sargeant T.J."/>
            <person name="Salzberg S.L."/>
            <person name="Stoeckert C.J."/>
            <person name="Sullivan S.A."/>
            <person name="Yamamoto M.M."/>
            <person name="Hoffman S.L."/>
            <person name="Wortman J.R."/>
            <person name="Gardner M.J."/>
            <person name="Galinski M.R."/>
            <person name="Barnwell J.W."/>
            <person name="Fraser-Liggett C.M."/>
        </authorList>
    </citation>
    <scope>NUCLEOTIDE SEQUENCE [LARGE SCALE GENOMIC DNA]</scope>
    <source>
        <strain evidence="1 2">Salvador I</strain>
    </source>
</reference>
<organism evidence="1 2">
    <name type="scientific">Plasmodium vivax (strain Salvador I)</name>
    <dbReference type="NCBI Taxonomy" id="126793"/>
    <lineage>
        <taxon>Eukaryota</taxon>
        <taxon>Sar</taxon>
        <taxon>Alveolata</taxon>
        <taxon>Apicomplexa</taxon>
        <taxon>Aconoidasida</taxon>
        <taxon>Haemosporida</taxon>
        <taxon>Plasmodiidae</taxon>
        <taxon>Plasmodium</taxon>
        <taxon>Plasmodium (Plasmodium)</taxon>
    </lineage>
</organism>
<protein>
    <submittedName>
        <fullName evidence="1">Variable surface protein Vir28, truncated, putative</fullName>
    </submittedName>
</protein>
<dbReference type="GeneID" id="5471675"/>